<dbReference type="AlphaFoldDB" id="A0A8H4TVR5"/>
<evidence type="ECO:0000313" key="2">
    <source>
        <dbReference type="EMBL" id="KAF4964855.1"/>
    </source>
</evidence>
<gene>
    <name evidence="2" type="ORF">FZEAL_10828</name>
</gene>
<evidence type="ECO:0000256" key="1">
    <source>
        <dbReference type="SAM" id="MobiDB-lite"/>
    </source>
</evidence>
<sequence>MPAPKRPSSGRILSALCNSRAGRVQTHPLVPDCALERFPRRKLRDGPGLPSRIVTLASSAPCPRHATAAAMCYARCHEMQAVSRLTGPSAALVVDMPVAAPCLTFLPVRFDSRPVSSTTAMLPNDRPPGPRRLL</sequence>
<reference evidence="2" key="1">
    <citation type="journal article" date="2020" name="BMC Genomics">
        <title>Correction to: Identification and distribution of gene clusters required for synthesis of sphingolipid metabolism inhibitors in diverse species of the filamentous fungus Fusarium.</title>
        <authorList>
            <person name="Kim H.S."/>
            <person name="Lohmar J.M."/>
            <person name="Busman M."/>
            <person name="Brown D.W."/>
            <person name="Naumann T.A."/>
            <person name="Divon H.H."/>
            <person name="Lysoe E."/>
            <person name="Uhlig S."/>
            <person name="Proctor R.H."/>
        </authorList>
    </citation>
    <scope>NUCLEOTIDE SEQUENCE</scope>
    <source>
        <strain evidence="2">NRRL 22465</strain>
    </source>
</reference>
<comment type="caution">
    <text evidence="2">The sequence shown here is derived from an EMBL/GenBank/DDBJ whole genome shotgun (WGS) entry which is preliminary data.</text>
</comment>
<protein>
    <submittedName>
        <fullName evidence="2">Uncharacterized protein</fullName>
    </submittedName>
</protein>
<name>A0A8H4TVR5_9HYPO</name>
<dbReference type="EMBL" id="JABEYC010001465">
    <property type="protein sequence ID" value="KAF4964855.1"/>
    <property type="molecule type" value="Genomic_DNA"/>
</dbReference>
<accession>A0A8H4TVR5</accession>
<evidence type="ECO:0000313" key="3">
    <source>
        <dbReference type="Proteomes" id="UP000635477"/>
    </source>
</evidence>
<keyword evidence="3" id="KW-1185">Reference proteome</keyword>
<proteinExistence type="predicted"/>
<feature type="region of interest" description="Disordered" evidence="1">
    <location>
        <begin position="115"/>
        <end position="134"/>
    </location>
</feature>
<reference evidence="2" key="2">
    <citation type="submission" date="2020-05" db="EMBL/GenBank/DDBJ databases">
        <authorList>
            <person name="Kim H.-S."/>
            <person name="Proctor R.H."/>
            <person name="Brown D.W."/>
        </authorList>
    </citation>
    <scope>NUCLEOTIDE SEQUENCE</scope>
    <source>
        <strain evidence="2">NRRL 22465</strain>
    </source>
</reference>
<organism evidence="2 3">
    <name type="scientific">Fusarium zealandicum</name>
    <dbReference type="NCBI Taxonomy" id="1053134"/>
    <lineage>
        <taxon>Eukaryota</taxon>
        <taxon>Fungi</taxon>
        <taxon>Dikarya</taxon>
        <taxon>Ascomycota</taxon>
        <taxon>Pezizomycotina</taxon>
        <taxon>Sordariomycetes</taxon>
        <taxon>Hypocreomycetidae</taxon>
        <taxon>Hypocreales</taxon>
        <taxon>Nectriaceae</taxon>
        <taxon>Fusarium</taxon>
        <taxon>Fusarium staphyleae species complex</taxon>
    </lineage>
</organism>
<dbReference type="Proteomes" id="UP000635477">
    <property type="component" value="Unassembled WGS sequence"/>
</dbReference>